<dbReference type="Proteomes" id="UP000569732">
    <property type="component" value="Unassembled WGS sequence"/>
</dbReference>
<evidence type="ECO:0000256" key="4">
    <source>
        <dbReference type="ARBA" id="ARBA00022679"/>
    </source>
</evidence>
<keyword evidence="7" id="KW-0067">ATP-binding</keyword>
<keyword evidence="5" id="KW-0547">Nucleotide-binding</keyword>
<evidence type="ECO:0000313" key="9">
    <source>
        <dbReference type="Proteomes" id="UP000569732"/>
    </source>
</evidence>
<dbReference type="InterPro" id="IPR001267">
    <property type="entry name" value="Thymidine_kinase"/>
</dbReference>
<reference evidence="8 9" key="1">
    <citation type="submission" date="2020-07" db="EMBL/GenBank/DDBJ databases">
        <title>Endozoicomonas sp. nov., isolated from sediment.</title>
        <authorList>
            <person name="Gu T."/>
        </authorList>
    </citation>
    <scope>NUCLEOTIDE SEQUENCE [LARGE SCALE GENOMIC DNA]</scope>
    <source>
        <strain evidence="8 9">SM1973</strain>
    </source>
</reference>
<dbReference type="InterPro" id="IPR027417">
    <property type="entry name" value="P-loop_NTPase"/>
</dbReference>
<evidence type="ECO:0000256" key="5">
    <source>
        <dbReference type="ARBA" id="ARBA00022741"/>
    </source>
</evidence>
<dbReference type="SUPFAM" id="SSF52540">
    <property type="entry name" value="P-loop containing nucleoside triphosphate hydrolases"/>
    <property type="match status" value="1"/>
</dbReference>
<sequence length="96" mass="10698">MLVRSEVVNQLHIPVLFYGLCYGLRTDFQGDLFEGSRYLLAWAEKLSELKAACHCGSWRYVQMQTGKSSPTAHTDDSLKGVAIAESRQGASCEWLA</sequence>
<organism evidence="8 9">
    <name type="scientific">Spartinivicinus marinus</name>
    <dbReference type="NCBI Taxonomy" id="2994442"/>
    <lineage>
        <taxon>Bacteria</taxon>
        <taxon>Pseudomonadati</taxon>
        <taxon>Pseudomonadota</taxon>
        <taxon>Gammaproteobacteria</taxon>
        <taxon>Oceanospirillales</taxon>
        <taxon>Zooshikellaceae</taxon>
        <taxon>Spartinivicinus</taxon>
    </lineage>
</organism>
<keyword evidence="3" id="KW-0237">DNA synthesis</keyword>
<dbReference type="EC" id="2.7.1.21" evidence="2"/>
<evidence type="ECO:0000313" key="8">
    <source>
        <dbReference type="EMBL" id="NYZ68822.1"/>
    </source>
</evidence>
<proteinExistence type="inferred from homology"/>
<dbReference type="AlphaFoldDB" id="A0A853IAJ3"/>
<keyword evidence="4" id="KW-0808">Transferase</keyword>
<keyword evidence="9" id="KW-1185">Reference proteome</keyword>
<evidence type="ECO:0000256" key="3">
    <source>
        <dbReference type="ARBA" id="ARBA00022634"/>
    </source>
</evidence>
<comment type="caution">
    <text evidence="8">The sequence shown here is derived from an EMBL/GenBank/DDBJ whole genome shotgun (WGS) entry which is preliminary data.</text>
</comment>
<comment type="similarity">
    <text evidence="1">Belongs to the thymidine kinase family.</text>
</comment>
<evidence type="ECO:0000256" key="1">
    <source>
        <dbReference type="ARBA" id="ARBA00007587"/>
    </source>
</evidence>
<name>A0A853IAJ3_9GAMM</name>
<keyword evidence="6" id="KW-0418">Kinase</keyword>
<dbReference type="GO" id="GO:0004797">
    <property type="term" value="F:thymidine kinase activity"/>
    <property type="evidence" value="ECO:0007669"/>
    <property type="project" value="UniProtKB-EC"/>
</dbReference>
<accession>A0A853IAJ3</accession>
<dbReference type="RefSeq" id="WP_180570861.1">
    <property type="nucleotide sequence ID" value="NZ_JACCKB010000052.1"/>
</dbReference>
<gene>
    <name evidence="8" type="ORF">H0A36_22650</name>
</gene>
<dbReference type="GO" id="GO:0071897">
    <property type="term" value="P:DNA biosynthetic process"/>
    <property type="evidence" value="ECO:0007669"/>
    <property type="project" value="UniProtKB-KW"/>
</dbReference>
<dbReference type="Pfam" id="PF00265">
    <property type="entry name" value="TK"/>
    <property type="match status" value="1"/>
</dbReference>
<evidence type="ECO:0000256" key="7">
    <source>
        <dbReference type="ARBA" id="ARBA00022840"/>
    </source>
</evidence>
<evidence type="ECO:0000256" key="6">
    <source>
        <dbReference type="ARBA" id="ARBA00022777"/>
    </source>
</evidence>
<evidence type="ECO:0000256" key="2">
    <source>
        <dbReference type="ARBA" id="ARBA00012118"/>
    </source>
</evidence>
<dbReference type="EMBL" id="JACCKB010000052">
    <property type="protein sequence ID" value="NYZ68822.1"/>
    <property type="molecule type" value="Genomic_DNA"/>
</dbReference>
<dbReference type="GO" id="GO:0005524">
    <property type="term" value="F:ATP binding"/>
    <property type="evidence" value="ECO:0007669"/>
    <property type="project" value="UniProtKB-KW"/>
</dbReference>
<protein>
    <recommendedName>
        <fullName evidence="2">thymidine kinase</fullName>
        <ecNumber evidence="2">2.7.1.21</ecNumber>
    </recommendedName>
</protein>